<evidence type="ECO:0000313" key="8">
    <source>
        <dbReference type="EMBL" id="KFO18816.1"/>
    </source>
</evidence>
<dbReference type="GO" id="GO:0034314">
    <property type="term" value="P:Arp2/3 complex-mediated actin nucleation"/>
    <property type="evidence" value="ECO:0007669"/>
    <property type="project" value="InterPro"/>
</dbReference>
<keyword evidence="4" id="KW-0853">WD repeat</keyword>
<dbReference type="GO" id="GO:0005737">
    <property type="term" value="C:cytoplasm"/>
    <property type="evidence" value="ECO:0007669"/>
    <property type="project" value="UniProtKB-SubCell"/>
</dbReference>
<evidence type="ECO:0000256" key="5">
    <source>
        <dbReference type="ARBA" id="ARBA00022737"/>
    </source>
</evidence>
<dbReference type="STRING" id="885580.ENSFDAP00000020161"/>
<dbReference type="PANTHER" id="PTHR10709:SF11">
    <property type="entry name" value="ACTIN-RELATED PROTEIN 2_3 COMPLEX SUBUNIT 1A"/>
    <property type="match status" value="1"/>
</dbReference>
<keyword evidence="6" id="KW-0206">Cytoskeleton</keyword>
<evidence type="ECO:0000256" key="1">
    <source>
        <dbReference type="ARBA" id="ARBA00004123"/>
    </source>
</evidence>
<dbReference type="GO" id="GO:0005634">
    <property type="term" value="C:nucleus"/>
    <property type="evidence" value="ECO:0007669"/>
    <property type="project" value="UniProtKB-SubCell"/>
</dbReference>
<dbReference type="EMBL" id="KN125302">
    <property type="protein sequence ID" value="KFO18816.1"/>
    <property type="molecule type" value="Genomic_DNA"/>
</dbReference>
<protein>
    <submittedName>
        <fullName evidence="8">Actin-related protein 2/3 complex subunit 1A</fullName>
    </submittedName>
</protein>
<evidence type="ECO:0000256" key="4">
    <source>
        <dbReference type="ARBA" id="ARBA00022574"/>
    </source>
</evidence>
<reference evidence="8 9" key="1">
    <citation type="submission" date="2013-11" db="EMBL/GenBank/DDBJ databases">
        <title>The Damaraland mole rat (Fukomys damarensis) genome and evolution of African mole rats.</title>
        <authorList>
            <person name="Gladyshev V.N."/>
            <person name="Fang X."/>
        </authorList>
    </citation>
    <scope>NUCLEOTIDE SEQUENCE [LARGE SCALE GENOMIC DNA]</scope>
    <source>
        <tissue evidence="8">Liver</tissue>
    </source>
</reference>
<dbReference type="Gene3D" id="2.130.10.10">
    <property type="entry name" value="YVTN repeat-like/Quinoprotein amine dehydrogenase"/>
    <property type="match status" value="1"/>
</dbReference>
<dbReference type="PANTHER" id="PTHR10709">
    <property type="entry name" value="ACTIN-RELATED PROTEIN 2/3 COMPLEX SUBUNIT 1"/>
    <property type="match status" value="1"/>
</dbReference>
<evidence type="ECO:0000256" key="7">
    <source>
        <dbReference type="ARBA" id="ARBA00023242"/>
    </source>
</evidence>
<comment type="subcellular location">
    <subcellularLocation>
        <location evidence="2">Cytoplasm</location>
    </subcellularLocation>
    <subcellularLocation>
        <location evidence="1">Nucleus</location>
    </subcellularLocation>
</comment>
<dbReference type="AlphaFoldDB" id="A0A091D7K4"/>
<dbReference type="Proteomes" id="UP000028990">
    <property type="component" value="Unassembled WGS sequence"/>
</dbReference>
<sequence length="87" mass="9070">MPFGQLISGFGGSGTGGWVHGFSFCASGSRLAWVSWYSTMSVADASKTVQVSTLKTEFLPLLSVLFVSKNSVVAAGRDCLTTMTVAA</sequence>
<evidence type="ECO:0000256" key="2">
    <source>
        <dbReference type="ARBA" id="ARBA00004496"/>
    </source>
</evidence>
<organism evidence="8 9">
    <name type="scientific">Fukomys damarensis</name>
    <name type="common">Damaraland mole rat</name>
    <name type="synonym">Cryptomys damarensis</name>
    <dbReference type="NCBI Taxonomy" id="885580"/>
    <lineage>
        <taxon>Eukaryota</taxon>
        <taxon>Metazoa</taxon>
        <taxon>Chordata</taxon>
        <taxon>Craniata</taxon>
        <taxon>Vertebrata</taxon>
        <taxon>Euteleostomi</taxon>
        <taxon>Mammalia</taxon>
        <taxon>Eutheria</taxon>
        <taxon>Euarchontoglires</taxon>
        <taxon>Glires</taxon>
        <taxon>Rodentia</taxon>
        <taxon>Hystricomorpha</taxon>
        <taxon>Bathyergidae</taxon>
        <taxon>Fukomys</taxon>
    </lineage>
</organism>
<evidence type="ECO:0000313" key="9">
    <source>
        <dbReference type="Proteomes" id="UP000028990"/>
    </source>
</evidence>
<gene>
    <name evidence="8" type="ORF">H920_19720</name>
</gene>
<name>A0A091D7K4_FUKDA</name>
<dbReference type="InterPro" id="IPR015943">
    <property type="entry name" value="WD40/YVTN_repeat-like_dom_sf"/>
</dbReference>
<dbReference type="GO" id="GO:0051015">
    <property type="term" value="F:actin filament binding"/>
    <property type="evidence" value="ECO:0007669"/>
    <property type="project" value="TreeGrafter"/>
</dbReference>
<keyword evidence="9" id="KW-1185">Reference proteome</keyword>
<evidence type="ECO:0000256" key="3">
    <source>
        <dbReference type="ARBA" id="ARBA00022490"/>
    </source>
</evidence>
<keyword evidence="7" id="KW-0539">Nucleus</keyword>
<proteinExistence type="predicted"/>
<dbReference type="GO" id="GO:0005885">
    <property type="term" value="C:Arp2/3 protein complex"/>
    <property type="evidence" value="ECO:0007669"/>
    <property type="project" value="InterPro"/>
</dbReference>
<keyword evidence="5" id="KW-0677">Repeat</keyword>
<evidence type="ECO:0000256" key="6">
    <source>
        <dbReference type="ARBA" id="ARBA00023212"/>
    </source>
</evidence>
<dbReference type="InterPro" id="IPR017383">
    <property type="entry name" value="ARPC1"/>
</dbReference>
<keyword evidence="3" id="KW-0963">Cytoplasm</keyword>
<accession>A0A091D7K4</accession>